<evidence type="ECO:0000256" key="8">
    <source>
        <dbReference type="ARBA" id="ARBA00022840"/>
    </source>
</evidence>
<dbReference type="GO" id="GO:0002949">
    <property type="term" value="P:tRNA threonylcarbamoyladenosine modification"/>
    <property type="evidence" value="ECO:0007669"/>
    <property type="project" value="InterPro"/>
</dbReference>
<keyword evidence="6" id="KW-0479">Metal-binding</keyword>
<proteinExistence type="inferred from homology"/>
<evidence type="ECO:0000256" key="3">
    <source>
        <dbReference type="ARBA" id="ARBA00019010"/>
    </source>
</evidence>
<protein>
    <recommendedName>
        <fullName evidence="3">tRNA threonylcarbamoyladenosine biosynthesis protein TsaE</fullName>
    </recommendedName>
    <alternativeName>
        <fullName evidence="10">t(6)A37 threonylcarbamoyladenosine biosynthesis protein TsaE</fullName>
    </alternativeName>
</protein>
<keyword evidence="13" id="KW-1185">Reference proteome</keyword>
<dbReference type="Gene3D" id="3.40.50.300">
    <property type="entry name" value="P-loop containing nucleotide triphosphate hydrolases"/>
    <property type="match status" value="1"/>
</dbReference>
<dbReference type="EMBL" id="FOMX01000017">
    <property type="protein sequence ID" value="SFE66077.1"/>
    <property type="molecule type" value="Genomic_DNA"/>
</dbReference>
<feature type="region of interest" description="Disordered" evidence="11">
    <location>
        <begin position="1"/>
        <end position="23"/>
    </location>
</feature>
<keyword evidence="9" id="KW-0460">Magnesium</keyword>
<dbReference type="Proteomes" id="UP000199400">
    <property type="component" value="Unassembled WGS sequence"/>
</dbReference>
<dbReference type="InterPro" id="IPR003442">
    <property type="entry name" value="T6A_TsaE"/>
</dbReference>
<evidence type="ECO:0000256" key="1">
    <source>
        <dbReference type="ARBA" id="ARBA00004496"/>
    </source>
</evidence>
<evidence type="ECO:0000256" key="10">
    <source>
        <dbReference type="ARBA" id="ARBA00032441"/>
    </source>
</evidence>
<evidence type="ECO:0000256" key="4">
    <source>
        <dbReference type="ARBA" id="ARBA00022490"/>
    </source>
</evidence>
<organism evidence="12 13">
    <name type="scientific">Nannocystis exedens</name>
    <dbReference type="NCBI Taxonomy" id="54"/>
    <lineage>
        <taxon>Bacteria</taxon>
        <taxon>Pseudomonadati</taxon>
        <taxon>Myxococcota</taxon>
        <taxon>Polyangia</taxon>
        <taxon>Nannocystales</taxon>
        <taxon>Nannocystaceae</taxon>
        <taxon>Nannocystis</taxon>
    </lineage>
</organism>
<evidence type="ECO:0000256" key="9">
    <source>
        <dbReference type="ARBA" id="ARBA00022842"/>
    </source>
</evidence>
<dbReference type="STRING" id="54.SAMN02745121_05063"/>
<comment type="subcellular location">
    <subcellularLocation>
        <location evidence="1">Cytoplasm</location>
    </subcellularLocation>
</comment>
<gene>
    <name evidence="12" type="ORF">SAMN02745121_05063</name>
</gene>
<dbReference type="Pfam" id="PF02367">
    <property type="entry name" value="TsaE"/>
    <property type="match status" value="1"/>
</dbReference>
<evidence type="ECO:0000313" key="12">
    <source>
        <dbReference type="EMBL" id="SFE66077.1"/>
    </source>
</evidence>
<dbReference type="GO" id="GO:0046872">
    <property type="term" value="F:metal ion binding"/>
    <property type="evidence" value="ECO:0007669"/>
    <property type="project" value="UniProtKB-KW"/>
</dbReference>
<dbReference type="GO" id="GO:0005737">
    <property type="term" value="C:cytoplasm"/>
    <property type="evidence" value="ECO:0007669"/>
    <property type="project" value="UniProtKB-SubCell"/>
</dbReference>
<evidence type="ECO:0000256" key="6">
    <source>
        <dbReference type="ARBA" id="ARBA00022723"/>
    </source>
</evidence>
<accession>A0A1I2CCK3</accession>
<reference evidence="13" key="1">
    <citation type="submission" date="2016-10" db="EMBL/GenBank/DDBJ databases">
        <authorList>
            <person name="Varghese N."/>
            <person name="Submissions S."/>
        </authorList>
    </citation>
    <scope>NUCLEOTIDE SEQUENCE [LARGE SCALE GENOMIC DNA]</scope>
    <source>
        <strain evidence="13">ATCC 25963</strain>
    </source>
</reference>
<name>A0A1I2CCK3_9BACT</name>
<evidence type="ECO:0000256" key="11">
    <source>
        <dbReference type="SAM" id="MobiDB-lite"/>
    </source>
</evidence>
<dbReference type="InterPro" id="IPR027417">
    <property type="entry name" value="P-loop_NTPase"/>
</dbReference>
<dbReference type="PANTHER" id="PTHR33540">
    <property type="entry name" value="TRNA THREONYLCARBAMOYLADENOSINE BIOSYNTHESIS PROTEIN TSAE"/>
    <property type="match status" value="1"/>
</dbReference>
<evidence type="ECO:0000313" key="13">
    <source>
        <dbReference type="Proteomes" id="UP000199400"/>
    </source>
</evidence>
<dbReference type="PANTHER" id="PTHR33540:SF2">
    <property type="entry name" value="TRNA THREONYLCARBAMOYLADENOSINE BIOSYNTHESIS PROTEIN TSAE"/>
    <property type="match status" value="1"/>
</dbReference>
<evidence type="ECO:0000256" key="5">
    <source>
        <dbReference type="ARBA" id="ARBA00022694"/>
    </source>
</evidence>
<evidence type="ECO:0000256" key="2">
    <source>
        <dbReference type="ARBA" id="ARBA00007599"/>
    </source>
</evidence>
<keyword evidence="4" id="KW-0963">Cytoplasm</keyword>
<comment type="similarity">
    <text evidence="2">Belongs to the TsaE family.</text>
</comment>
<evidence type="ECO:0000256" key="7">
    <source>
        <dbReference type="ARBA" id="ARBA00022741"/>
    </source>
</evidence>
<dbReference type="GO" id="GO:0005524">
    <property type="term" value="F:ATP binding"/>
    <property type="evidence" value="ECO:0007669"/>
    <property type="project" value="UniProtKB-KW"/>
</dbReference>
<keyword evidence="8" id="KW-0067">ATP-binding</keyword>
<keyword evidence="5" id="KW-0819">tRNA processing</keyword>
<sequence>MYTRGVSAGPTDRGAGADDGGARSLEFTDLDQEALTLRGRALGACLQAGDVVLLHGPMGAGKTTLTRAIAVGLGVSHPGRVQSPTFTLCMVHHGRGPSLVHVDLFRLGGDGDEGLGGGAGFDSLDLEELLLEAGALGEAAEQPNTERGAAMIVEWGSRWRSPPADHLAITLSRPSVDRRSLFAAATGPRAAALLSAWSVACEGLSSS</sequence>
<dbReference type="SUPFAM" id="SSF52540">
    <property type="entry name" value="P-loop containing nucleoside triphosphate hydrolases"/>
    <property type="match status" value="1"/>
</dbReference>
<dbReference type="AlphaFoldDB" id="A0A1I2CCK3"/>
<keyword evidence="7" id="KW-0547">Nucleotide-binding</keyword>